<feature type="domain" description="Serine aminopeptidase S33" evidence="1">
    <location>
        <begin position="161"/>
        <end position="327"/>
    </location>
</feature>
<dbReference type="InterPro" id="IPR022742">
    <property type="entry name" value="Hydrolase_4"/>
</dbReference>
<organism evidence="2 3">
    <name type="scientific">Flavobacterium branchiophilum</name>
    <dbReference type="NCBI Taxonomy" id="55197"/>
    <lineage>
        <taxon>Bacteria</taxon>
        <taxon>Pseudomonadati</taxon>
        <taxon>Bacteroidota</taxon>
        <taxon>Flavobacteriia</taxon>
        <taxon>Flavobacteriales</taxon>
        <taxon>Flavobacteriaceae</taxon>
        <taxon>Flavobacterium</taxon>
    </lineage>
</organism>
<proteinExistence type="predicted"/>
<dbReference type="AlphaFoldDB" id="A0A543G787"/>
<dbReference type="Pfam" id="PF12146">
    <property type="entry name" value="Hydrolase_4"/>
    <property type="match status" value="1"/>
</dbReference>
<dbReference type="Gene3D" id="3.40.50.1820">
    <property type="entry name" value="alpha/beta hydrolase"/>
    <property type="match status" value="1"/>
</dbReference>
<evidence type="ECO:0000313" key="2">
    <source>
        <dbReference type="EMBL" id="TQM41952.1"/>
    </source>
</evidence>
<gene>
    <name evidence="2" type="ORF">BC670_2970</name>
</gene>
<dbReference type="SUPFAM" id="SSF53474">
    <property type="entry name" value="alpha/beta-Hydrolases"/>
    <property type="match status" value="1"/>
</dbReference>
<dbReference type="Proteomes" id="UP000320773">
    <property type="component" value="Unassembled WGS sequence"/>
</dbReference>
<comment type="caution">
    <text evidence="2">The sequence shown here is derived from an EMBL/GenBank/DDBJ whole genome shotgun (WGS) entry which is preliminary data.</text>
</comment>
<sequence length="355" mass="41199">MILKTTLYMKKRIILYIFLILSPILAFCQFDPKTDKYIHKSIFVNKDTINYHLYSKGTIEEKNKILIFFHGSGPTPLFSEAIHIDTLSIIENGETKKKIQKSKIMGSSVPLDLDKIPNEYLFVLISKKGVPFININETFKPNKIFYENEGLDYRVWQGNKVINELTKNWIKKPDKLVIIGHSEGSDVVAKLGHQNKKITHVGFWAGGANTQYYDFALFIQKEVQNGKITQTQASKSLDSLFIEIKNIENDPTNTNKQWQGNSYRRWSKFAEPSLDNLLKINKPIFVAVGGKDEAVPIESSLLIPIEFIRHKKNNLTFKIYPEFNHSFAIAPKNENDNWDWKWMTVFDEFIKWVEE</sequence>
<evidence type="ECO:0000313" key="3">
    <source>
        <dbReference type="Proteomes" id="UP000320773"/>
    </source>
</evidence>
<evidence type="ECO:0000259" key="1">
    <source>
        <dbReference type="Pfam" id="PF12146"/>
    </source>
</evidence>
<keyword evidence="2" id="KW-0378">Hydrolase</keyword>
<dbReference type="GO" id="GO:0004177">
    <property type="term" value="F:aminopeptidase activity"/>
    <property type="evidence" value="ECO:0007669"/>
    <property type="project" value="UniProtKB-KW"/>
</dbReference>
<keyword evidence="2" id="KW-0645">Protease</keyword>
<reference evidence="2 3" key="1">
    <citation type="submission" date="2019-06" db="EMBL/GenBank/DDBJ databases">
        <title>Genomic Encyclopedia of Archaeal and Bacterial Type Strains, Phase II (KMG-II): from individual species to whole genera.</title>
        <authorList>
            <person name="Goeker M."/>
        </authorList>
    </citation>
    <scope>NUCLEOTIDE SEQUENCE [LARGE SCALE GENOMIC DNA]</scope>
    <source>
        <strain evidence="2 3">DSM 24789</strain>
    </source>
</reference>
<dbReference type="EMBL" id="VFPJ01000001">
    <property type="protein sequence ID" value="TQM41952.1"/>
    <property type="molecule type" value="Genomic_DNA"/>
</dbReference>
<name>A0A543G787_9FLAO</name>
<keyword evidence="2" id="KW-0031">Aminopeptidase</keyword>
<accession>A0A543G787</accession>
<dbReference type="InterPro" id="IPR029058">
    <property type="entry name" value="AB_hydrolase_fold"/>
</dbReference>
<protein>
    <submittedName>
        <fullName evidence="2">Serine aminopeptidase S33 family</fullName>
    </submittedName>
</protein>